<dbReference type="RefSeq" id="WP_015061963.1">
    <property type="nucleotide sequence ID" value="NC_019330.1"/>
</dbReference>
<geneLocation type="plasmid" evidence="2">
    <name>pJ340-69</name>
</geneLocation>
<accession>I3W163</accession>
<dbReference type="EMBL" id="JQ418528">
    <property type="protein sequence ID" value="AFK89340.1"/>
    <property type="molecule type" value="Genomic_DNA"/>
</dbReference>
<evidence type="ECO:0008006" key="3">
    <source>
        <dbReference type="Google" id="ProtNLM"/>
    </source>
</evidence>
<name>I3W163_9MICC</name>
<protein>
    <recommendedName>
        <fullName evidence="3">DUF4913 domain-containing protein</fullName>
    </recommendedName>
</protein>
<sequence>MSDLGEWDDEPVISDQLSVPLETEEPEAEEAAKPELFYPDLISFVQEHLAPSYRRSLSGTDRTWCPSWWKHEEAISRLEALWRSWEFLRLDGSTGMSLWWRDHADHHMAVLLSADGPFKGCKPVAGGHAANKLKALPCEPPPEGLF</sequence>
<reference evidence="2" key="1">
    <citation type="submission" date="2012-01" db="EMBL/GenBank/DDBJ databases">
        <authorList>
            <person name="Summers A.O."/>
            <person name="Wireman J."/>
            <person name="Sale K."/>
        </authorList>
    </citation>
    <scope>NUCLEOTIDE SEQUENCE</scope>
    <source>
        <strain evidence="2">J3-40</strain>
        <plasmid evidence="2">pJ340-69</plasmid>
    </source>
</reference>
<dbReference type="AlphaFoldDB" id="I3W163"/>
<feature type="region of interest" description="Disordered" evidence="1">
    <location>
        <begin position="1"/>
        <end position="31"/>
    </location>
</feature>
<organism evidence="2">
    <name type="scientific">Arthrobacter sp. J3.40</name>
    <dbReference type="NCBI Taxonomy" id="347209"/>
    <lineage>
        <taxon>Bacteria</taxon>
        <taxon>Bacillati</taxon>
        <taxon>Actinomycetota</taxon>
        <taxon>Actinomycetes</taxon>
        <taxon>Micrococcales</taxon>
        <taxon>Micrococcaceae</taxon>
        <taxon>Arthrobacter</taxon>
    </lineage>
</organism>
<dbReference type="Pfam" id="PF16259">
    <property type="entry name" value="DUF4913"/>
    <property type="match status" value="1"/>
</dbReference>
<dbReference type="InterPro" id="IPR032584">
    <property type="entry name" value="DUF4913"/>
</dbReference>
<keyword evidence="2" id="KW-0614">Plasmid</keyword>
<proteinExistence type="predicted"/>
<evidence type="ECO:0000256" key="1">
    <source>
        <dbReference type="SAM" id="MobiDB-lite"/>
    </source>
</evidence>
<evidence type="ECO:0000313" key="2">
    <source>
        <dbReference type="EMBL" id="AFK89340.1"/>
    </source>
</evidence>
<feature type="compositionally biased region" description="Acidic residues" evidence="1">
    <location>
        <begin position="1"/>
        <end position="12"/>
    </location>
</feature>